<reference evidence="1" key="1">
    <citation type="submission" date="2024-05" db="EMBL/GenBank/DDBJ databases">
        <title>The simplest Porifera holobiont: glass sponge Aphrocallistes beatrix thrives with only two symbionts.</title>
        <authorList>
            <person name="N Garritano A."/>
            <person name="A Allen M."/>
            <person name="Thomas T."/>
        </authorList>
    </citation>
    <scope>NUCLEOTIDE SEQUENCE</scope>
    <source>
        <strain evidence="1">AB1</strain>
    </source>
</reference>
<accession>A0AAU7N4A2</accession>
<proteinExistence type="predicted"/>
<sequence length="73" mass="8278">MKVRQLCRSIWLAYAKKHVRNFNYTLALKANSFYLPPSESIIRVWGEGKCAYCKAAISYGHTMGDHVIATKGL</sequence>
<dbReference type="EMBL" id="PP848464">
    <property type="protein sequence ID" value="XBQ68803.1"/>
    <property type="molecule type" value="Genomic_DNA"/>
</dbReference>
<name>A0AAU7N4A2_9VIRU</name>
<gene>
    <name evidence="1" type="ORF">ZGOWGMRN_CDS_0072</name>
</gene>
<organism evidence="1">
    <name type="scientific">Nitrosopumivirus cobalaminus</name>
    <dbReference type="NCBI Taxonomy" id="3158414"/>
    <lineage>
        <taxon>Viruses</taxon>
    </lineage>
</organism>
<evidence type="ECO:0000313" key="1">
    <source>
        <dbReference type="EMBL" id="XBQ68803.1"/>
    </source>
</evidence>
<protein>
    <submittedName>
        <fullName evidence="1">Uncharacterized protein</fullName>
    </submittedName>
</protein>